<name>A0A0U1LND6_TALIS</name>
<reference evidence="2 3" key="1">
    <citation type="submission" date="2015-04" db="EMBL/GenBank/DDBJ databases">
        <authorList>
            <person name="Syromyatnikov M.Y."/>
            <person name="Popov V.N."/>
        </authorList>
    </citation>
    <scope>NUCLEOTIDE SEQUENCE [LARGE SCALE GENOMIC DNA]</scope>
    <source>
        <strain evidence="2">WF-38-12</strain>
    </source>
</reference>
<dbReference type="OMA" id="CLVFGHM"/>
<dbReference type="AlphaFoldDB" id="A0A0U1LND6"/>
<organism evidence="2 3">
    <name type="scientific">Talaromyces islandicus</name>
    <name type="common">Penicillium islandicum</name>
    <dbReference type="NCBI Taxonomy" id="28573"/>
    <lineage>
        <taxon>Eukaryota</taxon>
        <taxon>Fungi</taxon>
        <taxon>Dikarya</taxon>
        <taxon>Ascomycota</taxon>
        <taxon>Pezizomycotina</taxon>
        <taxon>Eurotiomycetes</taxon>
        <taxon>Eurotiomycetidae</taxon>
        <taxon>Eurotiales</taxon>
        <taxon>Trichocomaceae</taxon>
        <taxon>Talaromyces</taxon>
        <taxon>Talaromyces sect. Islandici</taxon>
    </lineage>
</organism>
<evidence type="ECO:0000313" key="3">
    <source>
        <dbReference type="Proteomes" id="UP000054383"/>
    </source>
</evidence>
<evidence type="ECO:0000256" key="1">
    <source>
        <dbReference type="SAM" id="MobiDB-lite"/>
    </source>
</evidence>
<evidence type="ECO:0000313" key="2">
    <source>
        <dbReference type="EMBL" id="CRG84641.1"/>
    </source>
</evidence>
<dbReference type="InterPro" id="IPR011990">
    <property type="entry name" value="TPR-like_helical_dom_sf"/>
</dbReference>
<feature type="region of interest" description="Disordered" evidence="1">
    <location>
        <begin position="809"/>
        <end position="833"/>
    </location>
</feature>
<keyword evidence="3" id="KW-1185">Reference proteome</keyword>
<dbReference type="Proteomes" id="UP000054383">
    <property type="component" value="Unassembled WGS sequence"/>
</dbReference>
<dbReference type="Gene3D" id="1.25.40.10">
    <property type="entry name" value="Tetratricopeptide repeat domain"/>
    <property type="match status" value="2"/>
</dbReference>
<proteinExistence type="predicted"/>
<dbReference type="STRING" id="28573.A0A0U1LND6"/>
<dbReference type="OrthoDB" id="185373at2759"/>
<gene>
    <name evidence="2" type="ORF">PISL3812_01898</name>
</gene>
<feature type="compositionally biased region" description="Acidic residues" evidence="1">
    <location>
        <begin position="816"/>
        <end position="833"/>
    </location>
</feature>
<protein>
    <submittedName>
        <fullName evidence="2">Complex I intermediate-associated protein 84, mitochondrial</fullName>
    </submittedName>
</protein>
<accession>A0A0U1LND6</accession>
<sequence length="833" mass="94346">MRRSSDRFELAFSLVRADSPADIYTAMQSHLTRRVFRALLNSEPMCFAPHRNRVYRVYPLSPILHTQQVCNRGVQSRGFFAFPAPVTPDAADVPASEVGLAALNELRRSRMEKRRRPPFSSVCKGFQDFVGARLKEPGVLTDYHVKCLLDAWEYIRHHQRLSQGKEWQIISTHEFLESILYVLSHATCHPDSHNNVRTLAHNVYFCLATAVDSEGSIEGISCDALLAYIRILAFYGNPVHAERLTMDYWGKLKSSPGLESQESPWLWVIRGFALKHDRTRAENLITALAAEYDFVVTPLLHEQLVEALVAQDRVHPAKMLYSIPLPMNGKPTVASQIAVSKASIMNGDISFAEKVLQPHLSSPSSQTRDVLLLMEAAKGSSASALTQKLEAWCTKDSSIREGLSVSCVNDLMRYANSVRNSHLAVEYSSLISKWKLEALPDTVLLLKLESMIQSSDIPGVLELLRSLEVTGASTDLTLSMRYQLIKLLCQAPNDDAAYDQVSNLLDPLIEDNVHLEAETLAALTGLLAIRHKWDGLAQLLRPRLSSYSLADERPLIRTALLDYIHKKDEETGNIWRCYQLLRHAFPDTSTESWVDIMNIFFERNDAQRGCHVFMHMRHANRIDLHPTADTYTACFVGLSRGGDRESVKLIRNMLRLDVNIELNTRLRNALMLALTSCGSPTQAMDEFKDILRSDEGPTQNTLPIFFRACETLPDGVSEAQKMVQKIKALEIPMDRTLYLAYAKVFVGQAKHNMLIQALEEMDSKFGISPDSNMLARIYNACPHQIFKEAFEEWAKIRFPSIWRELEDVPRQKKTGEEEEEGMYFEGYEETLEP</sequence>
<dbReference type="EMBL" id="CVMT01000001">
    <property type="protein sequence ID" value="CRG84641.1"/>
    <property type="molecule type" value="Genomic_DNA"/>
</dbReference>